<dbReference type="InterPro" id="IPR000436">
    <property type="entry name" value="Sushi_SCR_CCP_dom"/>
</dbReference>
<dbReference type="SUPFAM" id="SSF57535">
    <property type="entry name" value="Complement control module/SCR domain"/>
    <property type="match status" value="1"/>
</dbReference>
<dbReference type="Pfam" id="PF14670">
    <property type="entry name" value="FXa_inhibition"/>
    <property type="match status" value="1"/>
</dbReference>
<protein>
    <recommendedName>
        <fullName evidence="18">Fibulin 7</fullName>
    </recommendedName>
</protein>
<keyword evidence="17" id="KW-1185">Reference proteome</keyword>
<evidence type="ECO:0000256" key="10">
    <source>
        <dbReference type="ARBA" id="ARBA00023180"/>
    </source>
</evidence>
<dbReference type="PROSITE" id="PS00022">
    <property type="entry name" value="EGF_1"/>
    <property type="match status" value="1"/>
</dbReference>
<dbReference type="Gene3D" id="2.10.70.10">
    <property type="entry name" value="Complement Module, domain 1"/>
    <property type="match status" value="1"/>
</dbReference>
<dbReference type="SMART" id="SM00032">
    <property type="entry name" value="CCP"/>
    <property type="match status" value="1"/>
</dbReference>
<dbReference type="GeneID" id="108435537"/>
<dbReference type="Pfam" id="PF00084">
    <property type="entry name" value="Sushi"/>
    <property type="match status" value="1"/>
</dbReference>
<dbReference type="PROSITE" id="PS50026">
    <property type="entry name" value="EGF_3"/>
    <property type="match status" value="2"/>
</dbReference>
<keyword evidence="5 11" id="KW-0245">EGF-like domain</keyword>
<proteinExistence type="inferred from homology"/>
<dbReference type="GO" id="GO:0005509">
    <property type="term" value="F:calcium ion binding"/>
    <property type="evidence" value="ECO:0007669"/>
    <property type="project" value="InterPro"/>
</dbReference>
<keyword evidence="7" id="KW-0677">Repeat</keyword>
<evidence type="ECO:0000256" key="11">
    <source>
        <dbReference type="PROSITE-ProRule" id="PRU00076"/>
    </source>
</evidence>
<evidence type="ECO:0000256" key="8">
    <source>
        <dbReference type="ARBA" id="ARBA00022837"/>
    </source>
</evidence>
<keyword evidence="3" id="KW-0964">Secreted</keyword>
<feature type="domain" description="EGF-like" evidence="14">
    <location>
        <begin position="289"/>
        <end position="334"/>
    </location>
</feature>
<evidence type="ECO:0000259" key="15">
    <source>
        <dbReference type="PROSITE" id="PS50923"/>
    </source>
</evidence>
<dbReference type="OrthoDB" id="4062651at2759"/>
<feature type="transmembrane region" description="Helical" evidence="13">
    <location>
        <begin position="53"/>
        <end position="72"/>
    </location>
</feature>
<dbReference type="OMA" id="KIPHATY"/>
<dbReference type="InterPro" id="IPR018097">
    <property type="entry name" value="EGF_Ca-bd_CS"/>
</dbReference>
<sequence>MAPKTSPISPHCATVYGVSPSDKTALETSRRGNRYFWFTRLRLQRTVLRKMRGIYLSPVALLLVFICQVPVIRGQECPGTQELQNSLRQAHKLLSTHEASYLQSLRTLRKKLSLLQNSAARLPTKANNVTCPKLEAPLNGRKLGKILLPGHEVHFLCDLGYELVGSETRQCKDSLTWSGQQPVCKEINECSSSPCANGGTCTDEVNGFTCECAKGWAGSTCQSPTSTFFVTITNMSAATAGAAAATSFPLATPSLLVRPSKCSQVQGTTHCTCEAGYTISGRDTSICTDIDECELFHNGQAGRLCLHTCVNTPGGYRCTCPMGYNVTQDGRSCRDIDECATRQNNCTRDQLCVNTYGGFQCIKVECPRIRNATYVKTSPTRCERNPCPVDNKACSQAPNSVSYHYMSVASNLSAPRVMFRVSAVRVLGDTLRFALLGGRGRRHFTVQRSDRQTGQLMLVSPIQGPAMVEVEVEMSELERRVQIGRYITKITLFVSQYEF</sequence>
<dbReference type="CDD" id="cd00054">
    <property type="entry name" value="EGF_CA"/>
    <property type="match status" value="3"/>
</dbReference>
<keyword evidence="9 11" id="KW-1015">Disulfide bond</keyword>
<reference evidence="16" key="3">
    <citation type="submission" date="2025-09" db="UniProtKB">
        <authorList>
            <consortium name="Ensembl"/>
        </authorList>
    </citation>
    <scope>IDENTIFICATION</scope>
</reference>
<keyword evidence="13" id="KW-0472">Membrane</keyword>
<dbReference type="CDD" id="cd00033">
    <property type="entry name" value="CCP"/>
    <property type="match status" value="1"/>
</dbReference>
<evidence type="ECO:0000313" key="16">
    <source>
        <dbReference type="Ensembl" id="ENSPNAP00000036771.1"/>
    </source>
</evidence>
<dbReference type="Proteomes" id="UP001501920">
    <property type="component" value="Chromosome 7"/>
</dbReference>
<feature type="disulfide bond" evidence="11">
    <location>
        <begin position="212"/>
        <end position="221"/>
    </location>
</feature>
<organism evidence="16 17">
    <name type="scientific">Pygocentrus nattereri</name>
    <name type="common">Red-bellied piranha</name>
    <dbReference type="NCBI Taxonomy" id="42514"/>
    <lineage>
        <taxon>Eukaryota</taxon>
        <taxon>Metazoa</taxon>
        <taxon>Chordata</taxon>
        <taxon>Craniata</taxon>
        <taxon>Vertebrata</taxon>
        <taxon>Euteleostomi</taxon>
        <taxon>Actinopterygii</taxon>
        <taxon>Neopterygii</taxon>
        <taxon>Teleostei</taxon>
        <taxon>Ostariophysi</taxon>
        <taxon>Characiformes</taxon>
        <taxon>Characoidei</taxon>
        <taxon>Pygocentrus</taxon>
    </lineage>
</organism>
<keyword evidence="12" id="KW-0768">Sushi</keyword>
<dbReference type="Pfam" id="PF00008">
    <property type="entry name" value="EGF"/>
    <property type="match status" value="1"/>
</dbReference>
<dbReference type="PROSITE" id="PS50923">
    <property type="entry name" value="SUSHI"/>
    <property type="match status" value="1"/>
</dbReference>
<evidence type="ECO:0000256" key="2">
    <source>
        <dbReference type="ARBA" id="ARBA00006127"/>
    </source>
</evidence>
<evidence type="ECO:0000256" key="9">
    <source>
        <dbReference type="ARBA" id="ARBA00023157"/>
    </source>
</evidence>
<evidence type="ECO:0000259" key="14">
    <source>
        <dbReference type="PROSITE" id="PS50026"/>
    </source>
</evidence>
<accession>A0A3B4ENL6</accession>
<reference evidence="16 17" key="1">
    <citation type="submission" date="2020-10" db="EMBL/GenBank/DDBJ databases">
        <title>Pygocentrus nattereri (red-bellied piranha) genome, fPygNat1, primary haplotype.</title>
        <authorList>
            <person name="Myers G."/>
            <person name="Meyer A."/>
            <person name="Karagic N."/>
            <person name="Pippel M."/>
            <person name="Winkler S."/>
            <person name="Tracey A."/>
            <person name="Wood J."/>
            <person name="Formenti G."/>
            <person name="Howe K."/>
            <person name="Fedrigo O."/>
            <person name="Jarvis E.D."/>
        </authorList>
    </citation>
    <scope>NUCLEOTIDE SEQUENCE [LARGE SCALE GENOMIC DNA]</scope>
</reference>
<dbReference type="InterPro" id="IPR001881">
    <property type="entry name" value="EGF-like_Ca-bd_dom"/>
</dbReference>
<reference evidence="16" key="2">
    <citation type="submission" date="2025-08" db="UniProtKB">
        <authorList>
            <consortium name="Ensembl"/>
        </authorList>
    </citation>
    <scope>IDENTIFICATION</scope>
</reference>
<dbReference type="STRING" id="42514.ENSPNAP00000036771"/>
<evidence type="ECO:0008006" key="18">
    <source>
        <dbReference type="Google" id="ProtNLM"/>
    </source>
</evidence>
<dbReference type="SMART" id="SM00179">
    <property type="entry name" value="EGF_CA"/>
    <property type="match status" value="3"/>
</dbReference>
<comment type="caution">
    <text evidence="11">Lacks conserved residue(s) required for the propagation of feature annotation.</text>
</comment>
<evidence type="ECO:0000256" key="4">
    <source>
        <dbReference type="ARBA" id="ARBA00022530"/>
    </source>
</evidence>
<keyword evidence="8" id="KW-0106">Calcium</keyword>
<keyword evidence="6" id="KW-0732">Signal</keyword>
<dbReference type="SMART" id="SM00181">
    <property type="entry name" value="EGF"/>
    <property type="match status" value="3"/>
</dbReference>
<comment type="subcellular location">
    <subcellularLocation>
        <location evidence="1">Secreted</location>
        <location evidence="1">Extracellular space</location>
        <location evidence="1">Extracellular matrix</location>
    </subcellularLocation>
</comment>
<feature type="disulfide bond" evidence="12">
    <location>
        <begin position="157"/>
        <end position="184"/>
    </location>
</feature>
<dbReference type="PROSITE" id="PS01186">
    <property type="entry name" value="EGF_2"/>
    <property type="match status" value="2"/>
</dbReference>
<dbReference type="PROSITE" id="PS00010">
    <property type="entry name" value="ASX_HYDROXYL"/>
    <property type="match status" value="2"/>
</dbReference>
<dbReference type="PANTHER" id="PTHR24050:SF28">
    <property type="entry name" value="UROMODULIN-LIKE"/>
    <property type="match status" value="1"/>
</dbReference>
<dbReference type="PRINTS" id="PR00010">
    <property type="entry name" value="EGFBLOOD"/>
</dbReference>
<dbReference type="AlphaFoldDB" id="A0A3B4ENL6"/>
<evidence type="ECO:0000256" key="13">
    <source>
        <dbReference type="SAM" id="Phobius"/>
    </source>
</evidence>
<dbReference type="SUPFAM" id="SSF57196">
    <property type="entry name" value="EGF/Laminin"/>
    <property type="match status" value="3"/>
</dbReference>
<dbReference type="InterPro" id="IPR049883">
    <property type="entry name" value="NOTCH1_EGF-like"/>
</dbReference>
<evidence type="ECO:0000313" key="17">
    <source>
        <dbReference type="Proteomes" id="UP001501920"/>
    </source>
</evidence>
<keyword evidence="13" id="KW-0812">Transmembrane</keyword>
<dbReference type="Pfam" id="PF22914">
    <property type="entry name" value="Fibulin_C"/>
    <property type="match status" value="1"/>
</dbReference>
<evidence type="ECO:0000256" key="6">
    <source>
        <dbReference type="ARBA" id="ARBA00022729"/>
    </source>
</evidence>
<feature type="domain" description="Sushi" evidence="15">
    <location>
        <begin position="129"/>
        <end position="186"/>
    </location>
</feature>
<keyword evidence="10" id="KW-0325">Glycoprotein</keyword>
<evidence type="ECO:0000256" key="12">
    <source>
        <dbReference type="PROSITE-ProRule" id="PRU00302"/>
    </source>
</evidence>
<dbReference type="Gene3D" id="2.10.25.10">
    <property type="entry name" value="Laminin"/>
    <property type="match status" value="4"/>
</dbReference>
<dbReference type="FunFam" id="2.10.25.10:FF:000117">
    <property type="entry name" value="Delta-like protein"/>
    <property type="match status" value="1"/>
</dbReference>
<evidence type="ECO:0000256" key="7">
    <source>
        <dbReference type="ARBA" id="ARBA00022737"/>
    </source>
</evidence>
<evidence type="ECO:0000256" key="3">
    <source>
        <dbReference type="ARBA" id="ARBA00022525"/>
    </source>
</evidence>
<dbReference type="InterPro" id="IPR035976">
    <property type="entry name" value="Sushi/SCR/CCP_sf"/>
</dbReference>
<dbReference type="RefSeq" id="XP_017566968.1">
    <property type="nucleotide sequence ID" value="XM_017711479.2"/>
</dbReference>
<evidence type="ECO:0000256" key="1">
    <source>
        <dbReference type="ARBA" id="ARBA00004498"/>
    </source>
</evidence>
<comment type="similarity">
    <text evidence="2">Belongs to the fibulin family.</text>
</comment>
<evidence type="ECO:0000256" key="5">
    <source>
        <dbReference type="ARBA" id="ARBA00022536"/>
    </source>
</evidence>
<dbReference type="PROSITE" id="PS01187">
    <property type="entry name" value="EGF_CA"/>
    <property type="match status" value="2"/>
</dbReference>
<dbReference type="PANTHER" id="PTHR24050">
    <property type="entry name" value="PA14 DOMAIN-CONTAINING PROTEIN"/>
    <property type="match status" value="1"/>
</dbReference>
<name>A0A3B4ENL6_PYGNA</name>
<dbReference type="InterPro" id="IPR052235">
    <property type="entry name" value="Nephronectin_domain"/>
</dbReference>
<dbReference type="FunFam" id="2.10.25.10:FF:000037">
    <property type="entry name" value="Signal peptide, CUB domain and EGF-like domain-containing 2"/>
    <property type="match status" value="1"/>
</dbReference>
<dbReference type="InterPro" id="IPR055088">
    <property type="entry name" value="Fibulin_C"/>
</dbReference>
<keyword evidence="4" id="KW-0272">Extracellular matrix</keyword>
<dbReference type="Pfam" id="PF07645">
    <property type="entry name" value="EGF_CA"/>
    <property type="match status" value="1"/>
</dbReference>
<dbReference type="InterPro" id="IPR000152">
    <property type="entry name" value="EGF-type_Asp/Asn_hydroxyl_site"/>
</dbReference>
<keyword evidence="13" id="KW-1133">Transmembrane helix</keyword>
<dbReference type="Ensembl" id="ENSPNAT00000031813.2">
    <property type="protein sequence ID" value="ENSPNAP00000036771.1"/>
    <property type="gene ID" value="ENSPNAG00000005220.2"/>
</dbReference>
<dbReference type="GeneTree" id="ENSGT00940000165218"/>
<dbReference type="InterPro" id="IPR000742">
    <property type="entry name" value="EGF"/>
</dbReference>
<feature type="domain" description="EGF-like" evidence="14">
    <location>
        <begin position="186"/>
        <end position="222"/>
    </location>
</feature>